<evidence type="ECO:0000313" key="2">
    <source>
        <dbReference type="EMBL" id="QJA85676.1"/>
    </source>
</evidence>
<keyword evidence="1" id="KW-0812">Transmembrane</keyword>
<keyword evidence="1" id="KW-0472">Membrane</keyword>
<protein>
    <submittedName>
        <fullName evidence="2">Uncharacterized protein</fullName>
    </submittedName>
</protein>
<organism evidence="2">
    <name type="scientific">viral metagenome</name>
    <dbReference type="NCBI Taxonomy" id="1070528"/>
    <lineage>
        <taxon>unclassified sequences</taxon>
        <taxon>metagenomes</taxon>
        <taxon>organismal metagenomes</taxon>
    </lineage>
</organism>
<sequence length="82" mass="9279">MPNGNYVNQELEFEKRITGMDDRDLLEFVARQNYETCIRCEKNNVRIIALENENKKISGITGGIAGTIAGIIIGVINYFVRN</sequence>
<proteinExistence type="predicted"/>
<keyword evidence="1" id="KW-1133">Transmembrane helix</keyword>
<dbReference type="AlphaFoldDB" id="A0A6M3KUF5"/>
<name>A0A6M3KUF5_9ZZZZ</name>
<evidence type="ECO:0000256" key="1">
    <source>
        <dbReference type="SAM" id="Phobius"/>
    </source>
</evidence>
<feature type="transmembrane region" description="Helical" evidence="1">
    <location>
        <begin position="60"/>
        <end position="80"/>
    </location>
</feature>
<dbReference type="EMBL" id="MT142588">
    <property type="protein sequence ID" value="QJA85676.1"/>
    <property type="molecule type" value="Genomic_DNA"/>
</dbReference>
<accession>A0A6M3KUF5</accession>
<reference evidence="2" key="1">
    <citation type="submission" date="2020-03" db="EMBL/GenBank/DDBJ databases">
        <title>The deep terrestrial virosphere.</title>
        <authorList>
            <person name="Holmfeldt K."/>
            <person name="Nilsson E."/>
            <person name="Simone D."/>
            <person name="Lopez-Fernandez M."/>
            <person name="Wu X."/>
            <person name="de Brujin I."/>
            <person name="Lundin D."/>
            <person name="Andersson A."/>
            <person name="Bertilsson S."/>
            <person name="Dopson M."/>
        </authorList>
    </citation>
    <scope>NUCLEOTIDE SEQUENCE</scope>
    <source>
        <strain evidence="2">MM415B02189</strain>
    </source>
</reference>
<gene>
    <name evidence="2" type="ORF">MM415B02189_0020</name>
</gene>